<evidence type="ECO:0000313" key="2">
    <source>
        <dbReference type="EMBL" id="GFQ08780.1"/>
    </source>
</evidence>
<feature type="domain" description="MHD1" evidence="1">
    <location>
        <begin position="479"/>
        <end position="562"/>
    </location>
</feature>
<dbReference type="EMBL" id="BMAC01009607">
    <property type="protein sequence ID" value="GFQ08780.1"/>
    <property type="molecule type" value="Genomic_DNA"/>
</dbReference>
<dbReference type="OrthoDB" id="2015333at2759"/>
<name>A0A830DCC7_9LAMI</name>
<protein>
    <recommendedName>
        <fullName evidence="1">MHD1 domain-containing protein</fullName>
    </recommendedName>
</protein>
<organism evidence="2 3">
    <name type="scientific">Phtheirospermum japonicum</name>
    <dbReference type="NCBI Taxonomy" id="374723"/>
    <lineage>
        <taxon>Eukaryota</taxon>
        <taxon>Viridiplantae</taxon>
        <taxon>Streptophyta</taxon>
        <taxon>Embryophyta</taxon>
        <taxon>Tracheophyta</taxon>
        <taxon>Spermatophyta</taxon>
        <taxon>Magnoliopsida</taxon>
        <taxon>eudicotyledons</taxon>
        <taxon>Gunneridae</taxon>
        <taxon>Pentapetalae</taxon>
        <taxon>asterids</taxon>
        <taxon>lamiids</taxon>
        <taxon>Lamiales</taxon>
        <taxon>Orobanchaceae</taxon>
        <taxon>Orobanchaceae incertae sedis</taxon>
        <taxon>Phtheirospermum</taxon>
    </lineage>
</organism>
<accession>A0A830DCC7</accession>
<evidence type="ECO:0000313" key="3">
    <source>
        <dbReference type="Proteomes" id="UP000653305"/>
    </source>
</evidence>
<reference evidence="2" key="1">
    <citation type="submission" date="2020-07" db="EMBL/GenBank/DDBJ databases">
        <title>Ethylene signaling mediates host invasion by parasitic plants.</title>
        <authorList>
            <person name="Yoshida S."/>
        </authorList>
    </citation>
    <scope>NUCLEOTIDE SEQUENCE</scope>
    <source>
        <strain evidence="2">Okayama</strain>
    </source>
</reference>
<gene>
    <name evidence="2" type="ORF">PHJA_003022000</name>
</gene>
<dbReference type="AlphaFoldDB" id="A0A830DCC7"/>
<keyword evidence="3" id="KW-1185">Reference proteome</keyword>
<dbReference type="Proteomes" id="UP000653305">
    <property type="component" value="Unassembled WGS sequence"/>
</dbReference>
<sequence length="562" mass="63517">MEPFGKLRVDLSPRELRETAYEILIGACRSSGSAKRLTYVSNSISNSREIRSQRCLSMSCESKVKKALGLNSGRKRVGVTVGELIRVQMRVSEQTDSRVRRGLLRVAAGQLGRRIESMVLPLELLQQLKSSDFTSQQEYESWQKRNLKVLEAGLLVHPHLPPDKSDTAPERLRQILHTASEKPLETGKQSESMHVLRNIVTSIAYRSFDGVASDTSHWADGIPLNLHLYRILLEACFDVNNEASIIEEVDEVFDQIKKTWGVLGIDQVFHNLCFLWVLFHKYVISGETKDELLVAADHMMVEVEKDANATHDVEYSKILSSMLIMMLDWAEKKLQRYHDIFYRGNINVMHSLLSLALLAAKILDTSQKYGKKSKEVDVACDRVDSYIRSSVRRAFSQEKEKIISRRKSNKNQRSPLPLLSVLAQNICDVAFNEKEIYSPVLKIWHPLATGVAVATLHACYAEELKKFVTGVSELNPEAIQVLLAAEKLEKDLVEMAVADSLDSEDGGKATIQEMTPYEAQTVVKGFVKSWIQTRVDRLGDWVDRSVQQEVFSVPLWSVSSVL</sequence>
<evidence type="ECO:0000259" key="1">
    <source>
        <dbReference type="PROSITE" id="PS51258"/>
    </source>
</evidence>
<dbReference type="PANTHER" id="PTHR31280">
    <property type="entry name" value="PROTEIN UNC-13 HOMOLOG"/>
    <property type="match status" value="1"/>
</dbReference>
<comment type="caution">
    <text evidence="2">The sequence shown here is derived from an EMBL/GenBank/DDBJ whole genome shotgun (WGS) entry which is preliminary data.</text>
</comment>
<dbReference type="InterPro" id="IPR008528">
    <property type="entry name" value="unc-13_homologue"/>
</dbReference>
<dbReference type="InterPro" id="IPR014770">
    <property type="entry name" value="Munc13_1"/>
</dbReference>
<proteinExistence type="predicted"/>
<dbReference type="PROSITE" id="PS51258">
    <property type="entry name" value="MHD1"/>
    <property type="match status" value="1"/>
</dbReference>
<dbReference type="PANTHER" id="PTHR31280:SF16">
    <property type="entry name" value="GLS PROTEIN (DUF810)"/>
    <property type="match status" value="1"/>
</dbReference>